<protein>
    <recommendedName>
        <fullName evidence="7">Teneurin-like YD-shell domain-containing protein</fullName>
    </recommendedName>
</protein>
<name>A0A2W2AHU8_9BACT</name>
<keyword evidence="3 6" id="KW-0732">Signal</keyword>
<feature type="signal peptide" evidence="6">
    <location>
        <begin position="1"/>
        <end position="26"/>
    </location>
</feature>
<dbReference type="Gene3D" id="2.130.10.130">
    <property type="entry name" value="Integrin alpha, N-terminal"/>
    <property type="match status" value="1"/>
</dbReference>
<dbReference type="InterPro" id="IPR028994">
    <property type="entry name" value="Integrin_alpha_N"/>
</dbReference>
<keyword evidence="5" id="KW-0843">Virulence</keyword>
<dbReference type="Pfam" id="PF03534">
    <property type="entry name" value="SpvB"/>
    <property type="match status" value="1"/>
</dbReference>
<dbReference type="NCBIfam" id="TIGR03696">
    <property type="entry name" value="Rhs_assc_core"/>
    <property type="match status" value="1"/>
</dbReference>
<organism evidence="8 9">
    <name type="scientific">Taibaiella soli</name>
    <dbReference type="NCBI Taxonomy" id="1649169"/>
    <lineage>
        <taxon>Bacteria</taxon>
        <taxon>Pseudomonadati</taxon>
        <taxon>Bacteroidota</taxon>
        <taxon>Chitinophagia</taxon>
        <taxon>Chitinophagales</taxon>
        <taxon>Chitinophagaceae</taxon>
        <taxon>Taibaiella</taxon>
    </lineage>
</organism>
<feature type="domain" description="Teneurin-like YD-shell" evidence="7">
    <location>
        <begin position="1679"/>
        <end position="1795"/>
    </location>
</feature>
<sequence>MLNRILQRKKWIGKLCAIVLSTSGFAASAQIINYEPLYNSSNFSRSIDLSKPVGVLEGQHSVTPSGAATYSIPIKIAPGTNGLVPSISISYNSQTGNGLVGYGWNLGGISMITAAPHTLYYDNVNSPSSVDDNYLLDGSRLLKNPNSQSDNAEYLTEVTDFTLVRQVGGNSQNFTSFAALSKDGKIAEYGSDPNARVSRAGTSRWYAWYLNKVTDESGNYMTYNYTDISGEKLLSEIRYTGNDAAGLQPYNSVKFIYGARKDENTLQSLEGVVYKKNLLQRIEIYAEGTLFRTYEFTYGMSDNLSFLKEVKETNGTGTSLNATSFKYGDLTDDPVVTSTGNVGNDYSAADVNGDGFTDIIVPKVAFSNLCSYKSTGYKVYAGNASGSSLQLYADITLPDAEYLSSGIKITELSSKLINPQYQKVVATDFDGDGRDDILRIETFVEAGQKCSTSETRTRGINILYSKGNRQFAQQNYTLPNVNNGNVGYELFAKSCLQIGDFDGDKIPEVMLIVRNPWYYYRTKLFCFKQGVGVIDVSVTQPIAEAFDGADQIFAGDFDGDGDMELYLRKDKRIDVYALTFNGSSAQVDLVKSSSFAVSDNWDAWPGDFNGDGLTDMFIIDKDAEAGPRTGGLPGGANFQPSPAVAYSNGTGFDVNAFNYGHSNSPVLNYSEIHDQGNNQFTHDWIVIGDYNGDGKSDVLHEYKSTLGGFSHLETYYSLGYNAWSYSAYEPNIAFPDRLGPLVQVTDVNGDNRNDIFTGSNLITIRPNVTDKLLEKVRTGLGNETSFEYSSLSQSASFSNDFTAYGIDLVTRVVPITNVMRATTNSGLTGISPTVTSYYYKNPVLHLMGKGFIGFMGFKAVDSTANKIIETQTKIQEVVTSNPRIRVLPAGSKSTTSLIAPAQTLSVGEQTITLKRVGSSDIFATDQTMENGTDYLSGVTTTAVSNYDNYDNVTSANNNVANGLEQTTTSASYVVAANGYPYPSKPDVQTITSTRQGNASVSSSNKYTYGAKGLLTTSVSSFGLPNAVTTNFTYSLCGNITQATKTANGVPAITGTTGYDSKYRFATQTTNNLGQYSNFTYDPKFGGLLTARGIDGLTTTNVYNSFGDLIQKTSATGVTTDISKTWDVQNGAYWYSWTAAAGSPDVKKWYDGLGREIRTDVASMNNQWTTQRTTYDARGNVNTKTNTYLSSESPLITTNAYDEYNRLKSSGNSVFGTVQNTIGYSGGNMIQTTTDAAGRISTRTTDAAGRLIKVNDNGGQLNYSYNSRGNITIVAQGSNTFISNIYDVYGQKIKTTDFSSGITTYEYDAYGRPTAETDARNNRHTFTYNQLGDIAQKSGPEGTTTYTYYSAGNGLANQLKNVTAFSGVMEDFTYDNYGRIANQKKTITGQVFQHNYTYNAQGQVVTKMFPSGYTIRNSYDGAGYLTNVRNDYYGNPYPIYTAQAINGSGQATQYTLANGIRTDISYYYGLPTSYVTNGASIQNYSLSYDYTTGNITRRADNLNSFAETFTYDNLDRLTQAAVTGNVTQPRFGGILGGIRGPILGGGNIISPVSYPANTITYDQVSNYSWGNIKNKSDVGDYDYKKHAVYYVSNAAGNINTLQQDVSYTPFNRPASVSENGYQQTFLYDDAYDRAQSVLRQNGTIKDIRFYMGDCDIDIDSVGSIRYIQYVAGGDGLAAIVVMENGQDKVYSVYKDHLGSILKLTDNAGTVVAEQNFDAWGRKRNPADWSNNSVPAVPNWLIRGYTGHEDMPQFGLINMNARLYDPLLGRMLSPDDYVSNPSSTQDYNRYTYAHNNPLKYIDPDGNNPFLLVGAGVDMGLYLYHAATAPGGLHRNFSTEGLLIAGFMGAWQGGLSYGIGEYFKAADVIAGTPAGCFYTSKDLLREGARALMHGGTSFLTSGGNPSAFYAGAFGSVAGSLATLYGGSVLNSDIGSSVFSAGVGGAASAMTGGNFVEGAATALINHLANQLAHKMEAVKAIWNKPGEYDLSVAGLLRWYMVEGGADFTPGREAAWNLTKALQNDGQIIESLITPVRNGNDAVEGLYSQDVSTYNTSSGYALGSIKMYFILNTRNDVNGKYLPVGFSDYYNFDAHTDRSPIAEAATTLGRAIPGVYYNIRYGITPPQWYIDKYYKH</sequence>
<evidence type="ECO:0000256" key="3">
    <source>
        <dbReference type="ARBA" id="ARBA00022729"/>
    </source>
</evidence>
<dbReference type="PANTHER" id="PTHR32305">
    <property type="match status" value="1"/>
</dbReference>
<keyword evidence="2" id="KW-0964">Secreted</keyword>
<evidence type="ECO:0000256" key="1">
    <source>
        <dbReference type="ARBA" id="ARBA00004613"/>
    </source>
</evidence>
<keyword evidence="9" id="KW-1185">Reference proteome</keyword>
<dbReference type="Gene3D" id="2.180.10.10">
    <property type="entry name" value="RHS repeat-associated core"/>
    <property type="match status" value="2"/>
</dbReference>
<dbReference type="GO" id="GO:0005576">
    <property type="term" value="C:extracellular region"/>
    <property type="evidence" value="ECO:0007669"/>
    <property type="project" value="UniProtKB-SubCell"/>
</dbReference>
<dbReference type="SUPFAM" id="SSF69318">
    <property type="entry name" value="Integrin alpha N-terminal domain"/>
    <property type="match status" value="1"/>
</dbReference>
<dbReference type="EMBL" id="QKTW01000002">
    <property type="protein sequence ID" value="PZF74851.1"/>
    <property type="molecule type" value="Genomic_DNA"/>
</dbReference>
<evidence type="ECO:0000259" key="7">
    <source>
        <dbReference type="Pfam" id="PF25023"/>
    </source>
</evidence>
<evidence type="ECO:0000256" key="5">
    <source>
        <dbReference type="ARBA" id="ARBA00023026"/>
    </source>
</evidence>
<dbReference type="OrthoDB" id="6225685at2"/>
<dbReference type="GO" id="GO:0005737">
    <property type="term" value="C:cytoplasm"/>
    <property type="evidence" value="ECO:0007669"/>
    <property type="project" value="InterPro"/>
</dbReference>
<dbReference type="RefSeq" id="WP_110997057.1">
    <property type="nucleotide sequence ID" value="NZ_QKTW01000002.1"/>
</dbReference>
<dbReference type="InterPro" id="IPR013517">
    <property type="entry name" value="FG-GAP"/>
</dbReference>
<reference evidence="8 9" key="1">
    <citation type="submission" date="2018-06" db="EMBL/GenBank/DDBJ databases">
        <title>Mucibacter soli gen. nov., sp. nov., a new member of the family Chitinophagaceae producing mucin.</title>
        <authorList>
            <person name="Kim M.-K."/>
            <person name="Park S."/>
            <person name="Kim T.-S."/>
            <person name="Joung Y."/>
            <person name="Han J.-H."/>
            <person name="Kim S.B."/>
        </authorList>
    </citation>
    <scope>NUCLEOTIDE SEQUENCE [LARGE SCALE GENOMIC DNA]</scope>
    <source>
        <strain evidence="8 9">R1-15</strain>
    </source>
</reference>
<dbReference type="Gene3D" id="3.30.450.400">
    <property type="entry name" value="Colicin M, catalytic domain"/>
    <property type="match status" value="1"/>
</dbReference>
<dbReference type="PANTHER" id="PTHR32305:SF15">
    <property type="entry name" value="PROTEIN RHSA-RELATED"/>
    <property type="match status" value="1"/>
</dbReference>
<keyword evidence="4" id="KW-0677">Repeat</keyword>
<dbReference type="Pfam" id="PF25023">
    <property type="entry name" value="TEN_YD-shell"/>
    <property type="match status" value="1"/>
</dbReference>
<dbReference type="Pfam" id="PF13517">
    <property type="entry name" value="FG-GAP_3"/>
    <property type="match status" value="1"/>
</dbReference>
<gene>
    <name evidence="8" type="ORF">DN068_01245</name>
</gene>
<dbReference type="NCBIfam" id="TIGR01643">
    <property type="entry name" value="YD_repeat_2x"/>
    <property type="match status" value="2"/>
</dbReference>
<accession>A0A2W2AHU8</accession>
<dbReference type="InterPro" id="IPR056823">
    <property type="entry name" value="TEN-like_YD-shell"/>
</dbReference>
<evidence type="ECO:0000313" key="8">
    <source>
        <dbReference type="EMBL" id="PZF74851.1"/>
    </source>
</evidence>
<comment type="caution">
    <text evidence="8">The sequence shown here is derived from an EMBL/GenBank/DDBJ whole genome shotgun (WGS) entry which is preliminary data.</text>
</comment>
<dbReference type="InterPro" id="IPR003284">
    <property type="entry name" value="Sal_SpvB"/>
</dbReference>
<evidence type="ECO:0000313" key="9">
    <source>
        <dbReference type="Proteomes" id="UP000248745"/>
    </source>
</evidence>
<dbReference type="Proteomes" id="UP000248745">
    <property type="component" value="Unassembled WGS sequence"/>
</dbReference>
<dbReference type="InterPro" id="IPR022385">
    <property type="entry name" value="Rhs_assc_core"/>
</dbReference>
<dbReference type="InterPro" id="IPR006530">
    <property type="entry name" value="YD"/>
</dbReference>
<feature type="chain" id="PRO_5016067240" description="Teneurin-like YD-shell domain-containing protein" evidence="6">
    <location>
        <begin position="27"/>
        <end position="2131"/>
    </location>
</feature>
<evidence type="ECO:0000256" key="2">
    <source>
        <dbReference type="ARBA" id="ARBA00022525"/>
    </source>
</evidence>
<comment type="subcellular location">
    <subcellularLocation>
        <location evidence="1">Secreted</location>
    </subcellularLocation>
</comment>
<proteinExistence type="predicted"/>
<evidence type="ECO:0000256" key="6">
    <source>
        <dbReference type="SAM" id="SignalP"/>
    </source>
</evidence>
<evidence type="ECO:0000256" key="4">
    <source>
        <dbReference type="ARBA" id="ARBA00022737"/>
    </source>
</evidence>
<dbReference type="InterPro" id="IPR050708">
    <property type="entry name" value="T6SS_VgrG/RHS"/>
</dbReference>